<dbReference type="EMBL" id="ABYO01000215">
    <property type="protein sequence ID" value="EEI86043.1"/>
    <property type="molecule type" value="Genomic_DNA"/>
</dbReference>
<dbReference type="Proteomes" id="UP000005984">
    <property type="component" value="Unassembled WGS sequence"/>
</dbReference>
<evidence type="ECO:0000259" key="7">
    <source>
        <dbReference type="PROSITE" id="PS51099"/>
    </source>
</evidence>
<dbReference type="eggNOG" id="COG3711">
    <property type="taxonomic scope" value="Bacteria"/>
</dbReference>
<dbReference type="InterPro" id="IPR013011">
    <property type="entry name" value="PTS_EIIB_2"/>
</dbReference>
<dbReference type="InterPro" id="IPR011608">
    <property type="entry name" value="PRD"/>
</dbReference>
<evidence type="ECO:0000313" key="10">
    <source>
        <dbReference type="Proteomes" id="UP000005984"/>
    </source>
</evidence>
<dbReference type="PANTHER" id="PTHR30185:SF18">
    <property type="entry name" value="TRANSCRIPTIONAL REGULATOR MTLR"/>
    <property type="match status" value="1"/>
</dbReference>
<gene>
    <name evidence="9" type="ORF">HMPREF0072_1386</name>
</gene>
<keyword evidence="1" id="KW-0808">Transferase</keyword>
<dbReference type="Gene3D" id="3.40.50.2300">
    <property type="match status" value="1"/>
</dbReference>
<evidence type="ECO:0000313" key="9">
    <source>
        <dbReference type="EMBL" id="EEI86043.1"/>
    </source>
</evidence>
<dbReference type="CDD" id="cd05568">
    <property type="entry name" value="PTS_IIB_bgl_like"/>
    <property type="match status" value="1"/>
</dbReference>
<dbReference type="InterPro" id="IPR016152">
    <property type="entry name" value="PTrfase/Anion_transptr"/>
</dbReference>
<name>C2BGB6_9FIRM</name>
<evidence type="ECO:0000256" key="4">
    <source>
        <dbReference type="ARBA" id="ARBA00023159"/>
    </source>
</evidence>
<dbReference type="InterPro" id="IPR036388">
    <property type="entry name" value="WH-like_DNA-bd_sf"/>
</dbReference>
<dbReference type="SUPFAM" id="SSF55804">
    <property type="entry name" value="Phoshotransferase/anion transport protein"/>
    <property type="match status" value="1"/>
</dbReference>
<comment type="caution">
    <text evidence="9">The sequence shown here is derived from an EMBL/GenBank/DDBJ whole genome shotgun (WGS) entry which is preliminary data.</text>
</comment>
<reference evidence="9 10" key="1">
    <citation type="submission" date="2008-10" db="EMBL/GenBank/DDBJ databases">
        <authorList>
            <person name="Qin X."/>
            <person name="Bachman B."/>
            <person name="Battles P."/>
            <person name="Bell A."/>
            <person name="Bess C."/>
            <person name="Bickham C."/>
            <person name="Chaboub L."/>
            <person name="Chen D."/>
            <person name="Coyle M."/>
            <person name="Deiros D.R."/>
            <person name="Dinh H."/>
            <person name="Forbes L."/>
            <person name="Fowler G."/>
            <person name="Francisco L."/>
            <person name="Fu Q."/>
            <person name="Gubbala S."/>
            <person name="Hale W."/>
            <person name="Han Y."/>
            <person name="Hemphill L."/>
            <person name="Highlander S.K."/>
            <person name="Hirani K."/>
            <person name="Hogues M."/>
            <person name="Jackson L."/>
            <person name="Jakkamsetti A."/>
            <person name="Javaid M."/>
            <person name="Jiang H."/>
            <person name="Korchina V."/>
            <person name="Kovar C."/>
            <person name="Lara F."/>
            <person name="Lee S."/>
            <person name="Mata R."/>
            <person name="Mathew T."/>
            <person name="Moen C."/>
            <person name="Morales K."/>
            <person name="Munidasa M."/>
            <person name="Nazareth L."/>
            <person name="Ngo R."/>
            <person name="Nguyen L."/>
            <person name="Okwuonu G."/>
            <person name="Ongeri F."/>
            <person name="Patil S."/>
            <person name="Petrosino J."/>
            <person name="Pham C."/>
            <person name="Pham P."/>
            <person name="Pu L.-L."/>
            <person name="Puazo M."/>
            <person name="Raj R."/>
            <person name="Reid J."/>
            <person name="Rouhana J."/>
            <person name="Saada N."/>
            <person name="Shang Y."/>
            <person name="Simmons D."/>
            <person name="Thornton R."/>
            <person name="Warren J."/>
            <person name="Weissenberger G."/>
            <person name="Zhang J."/>
            <person name="Zhang L."/>
            <person name="Zhou C."/>
            <person name="Zhu D."/>
            <person name="Muzny D."/>
            <person name="Worley K."/>
            <person name="Gibbs R."/>
        </authorList>
    </citation>
    <scope>NUCLEOTIDE SEQUENCE [LARGE SCALE GENOMIC DNA]</scope>
    <source>
        <strain evidence="9 10">ATCC 51172</strain>
    </source>
</reference>
<dbReference type="Gene3D" id="1.10.1790.10">
    <property type="entry name" value="PRD domain"/>
    <property type="match status" value="2"/>
</dbReference>
<dbReference type="AlphaFoldDB" id="C2BGB6"/>
<dbReference type="Gene3D" id="1.10.10.10">
    <property type="entry name" value="Winged helix-like DNA-binding domain superfamily/Winged helix DNA-binding domain"/>
    <property type="match status" value="2"/>
</dbReference>
<keyword evidence="2" id="KW-0677">Repeat</keyword>
<organism evidence="9 10">
    <name type="scientific">Anaerococcus lactolyticus ATCC 51172</name>
    <dbReference type="NCBI Taxonomy" id="525254"/>
    <lineage>
        <taxon>Bacteria</taxon>
        <taxon>Bacillati</taxon>
        <taxon>Bacillota</taxon>
        <taxon>Tissierellia</taxon>
        <taxon>Tissierellales</taxon>
        <taxon>Peptoniphilaceae</taxon>
        <taxon>Anaerococcus</taxon>
    </lineage>
</organism>
<keyword evidence="10" id="KW-1185">Reference proteome</keyword>
<accession>C2BGB6</accession>
<dbReference type="HOGENOM" id="CLU_013442_5_0_9"/>
<dbReference type="SUPFAM" id="SSF63520">
    <property type="entry name" value="PTS-regulatory domain, PRD"/>
    <property type="match status" value="2"/>
</dbReference>
<evidence type="ECO:0000256" key="2">
    <source>
        <dbReference type="ARBA" id="ARBA00022737"/>
    </source>
</evidence>
<dbReference type="Gene3D" id="3.40.930.10">
    <property type="entry name" value="Mannitol-specific EII, Chain A"/>
    <property type="match status" value="1"/>
</dbReference>
<dbReference type="eggNOG" id="COG1762">
    <property type="taxonomic scope" value="Bacteria"/>
</dbReference>
<dbReference type="InterPro" id="IPR036095">
    <property type="entry name" value="PTS_EIIB-like_sf"/>
</dbReference>
<evidence type="ECO:0000259" key="8">
    <source>
        <dbReference type="PROSITE" id="PS51372"/>
    </source>
</evidence>
<dbReference type="GO" id="GO:0006355">
    <property type="term" value="P:regulation of DNA-templated transcription"/>
    <property type="evidence" value="ECO:0007669"/>
    <property type="project" value="InterPro"/>
</dbReference>
<evidence type="ECO:0000256" key="3">
    <source>
        <dbReference type="ARBA" id="ARBA00023015"/>
    </source>
</evidence>
<keyword evidence="4" id="KW-0010">Activator</keyword>
<dbReference type="Pfam" id="PF00874">
    <property type="entry name" value="PRD"/>
    <property type="match status" value="2"/>
</dbReference>
<evidence type="ECO:0000259" key="6">
    <source>
        <dbReference type="PROSITE" id="PS51094"/>
    </source>
</evidence>
<dbReference type="PANTHER" id="PTHR30185">
    <property type="entry name" value="CRYPTIC BETA-GLUCOSIDE BGL OPERON ANTITERMINATOR"/>
    <property type="match status" value="1"/>
</dbReference>
<dbReference type="InterPro" id="IPR002178">
    <property type="entry name" value="PTS_EIIA_type-2_dom"/>
</dbReference>
<dbReference type="InterPro" id="IPR050661">
    <property type="entry name" value="BglG_antiterminators"/>
</dbReference>
<keyword evidence="3" id="KW-0805">Transcription regulation</keyword>
<keyword evidence="5" id="KW-0804">Transcription</keyword>
<feature type="domain" description="PTS EIIA type-2" evidence="6">
    <location>
        <begin position="556"/>
        <end position="698"/>
    </location>
</feature>
<dbReference type="GO" id="GO:0009401">
    <property type="term" value="P:phosphoenolpyruvate-dependent sugar phosphotransferase system"/>
    <property type="evidence" value="ECO:0007669"/>
    <property type="project" value="InterPro"/>
</dbReference>
<dbReference type="Pfam" id="PF00359">
    <property type="entry name" value="PTS_EIIA_2"/>
    <property type="match status" value="1"/>
</dbReference>
<dbReference type="InterPro" id="IPR036634">
    <property type="entry name" value="PRD_sf"/>
</dbReference>
<proteinExistence type="predicted"/>
<evidence type="ECO:0000256" key="1">
    <source>
        <dbReference type="ARBA" id="ARBA00022679"/>
    </source>
</evidence>
<dbReference type="PROSITE" id="PS51099">
    <property type="entry name" value="PTS_EIIB_TYPE_2"/>
    <property type="match status" value="1"/>
</dbReference>
<feature type="domain" description="PTS EIIB type-2" evidence="7">
    <location>
        <begin position="445"/>
        <end position="537"/>
    </location>
</feature>
<dbReference type="InterPro" id="IPR003501">
    <property type="entry name" value="PTS_EIIB_2/3"/>
</dbReference>
<dbReference type="SUPFAM" id="SSF52794">
    <property type="entry name" value="PTS system IIB component-like"/>
    <property type="match status" value="1"/>
</dbReference>
<dbReference type="Pfam" id="PF02302">
    <property type="entry name" value="PTS_IIB"/>
    <property type="match status" value="1"/>
</dbReference>
<dbReference type="InterPro" id="IPR007737">
    <property type="entry name" value="Mga_HTH"/>
</dbReference>
<feature type="domain" description="PRD" evidence="8">
    <location>
        <begin position="228"/>
        <end position="333"/>
    </location>
</feature>
<dbReference type="Pfam" id="PF05043">
    <property type="entry name" value="Mga"/>
    <property type="match status" value="1"/>
</dbReference>
<feature type="domain" description="PRD" evidence="8">
    <location>
        <begin position="335"/>
        <end position="442"/>
    </location>
</feature>
<dbReference type="GO" id="GO:0008982">
    <property type="term" value="F:protein-N(PI)-phosphohistidine-sugar phosphotransferase activity"/>
    <property type="evidence" value="ECO:0007669"/>
    <property type="project" value="InterPro"/>
</dbReference>
<sequence length="698" mass="80885">MLFQAQNLKQKTPPTFTDAITEKIELFMIRFSGIMIVRRNMLSDREIRIIKFLYKNKDKYCTSTEIGYNVGFSEKTIRTNINLISENVPKNIFEIVAKKGSGFKLVIGDHDKYIDYIYKSKASMSNLDQIYDKKGREKYILENLLLENKALTFDDLLEILFVSESTLQRDIYSLRNKLKDYGLDIVKDDNSYLSISGKELEKRHFILDFFFSSIYSNSFINELEDLNLFHKATISQLLIILLDEIREYGISVNDYAIQNLVIHFALVIERVKINCLIDNYDKDIAKGEGDEFLDFAKSVIRRISKSFAIDLPIEEKKYIYLQLLSKTKLSSENSIKSFKDYNQVIDLLRYLSKKLNINLLDDNVFMNNFIEHLKALENRVASGLYISNPLTDKIKTQYTSYFDLVVDSFKKFSIFENMDITDDERSYLVIYILSALERNKFNKKINVLVVCASGFSTGLMLKNRIQNEYTNTINIKNVIGYYEITPKNLDDVDLIISSVDLEGLVIAVPSVKVSVFLDEDDCALIDKEVEKLIKSYQDLRSDEQIVPNTNLTLFEKYFSEKNFLINKNPCTKDEVLNLIYKSLALTPEMEEIFRDQTLLRENFGSIVFKTLVAIPHPISPIKDKAEIFTVISKADISWGKDSDKLKIVFYISPPGKNDPDFEKIIKVFTKILKDDSLIQALINIENFIDFKELILNLL</sequence>
<dbReference type="PROSITE" id="PS51094">
    <property type="entry name" value="PTS_EIIA_TYPE_2"/>
    <property type="match status" value="1"/>
</dbReference>
<evidence type="ECO:0000256" key="5">
    <source>
        <dbReference type="ARBA" id="ARBA00023163"/>
    </source>
</evidence>
<dbReference type="PROSITE" id="PS51372">
    <property type="entry name" value="PRD_2"/>
    <property type="match status" value="2"/>
</dbReference>
<dbReference type="STRING" id="525254.HMPREF0072_1386"/>
<protein>
    <submittedName>
        <fullName evidence="9">PTS system, Lactose/Cellobiose specific IIB subunit</fullName>
    </submittedName>
</protein>